<dbReference type="AlphaFoldDB" id="A0AAN5I8P1"/>
<gene>
    <name evidence="2" type="ORF">PMAYCL1PPCAC_26907</name>
</gene>
<evidence type="ECO:0000256" key="1">
    <source>
        <dbReference type="SAM" id="Coils"/>
    </source>
</evidence>
<dbReference type="EMBL" id="BTRK01000006">
    <property type="protein sequence ID" value="GMR56712.1"/>
    <property type="molecule type" value="Genomic_DNA"/>
</dbReference>
<feature type="non-terminal residue" evidence="2">
    <location>
        <position position="1"/>
    </location>
</feature>
<keyword evidence="3" id="KW-1185">Reference proteome</keyword>
<sequence>DIRCVYTGIAIVGTDHGLICLHLETCECNTAKDPVGRLICDLSMRLEERDNMLEILKRELTSMQRKCEDLRRNSNRYFLGNLTSDSDETHCNKLVVEKKMDEKNIEKEKKESAKGEDSKLAQLEKKYRRMLLLVSK</sequence>
<feature type="non-terminal residue" evidence="2">
    <location>
        <position position="136"/>
    </location>
</feature>
<name>A0AAN5I8P1_9BILA</name>
<reference evidence="3" key="1">
    <citation type="submission" date="2022-10" db="EMBL/GenBank/DDBJ databases">
        <title>Genome assembly of Pristionchus species.</title>
        <authorList>
            <person name="Yoshida K."/>
            <person name="Sommer R.J."/>
        </authorList>
    </citation>
    <scope>NUCLEOTIDE SEQUENCE [LARGE SCALE GENOMIC DNA]</scope>
    <source>
        <strain evidence="3">RS5460</strain>
    </source>
</reference>
<comment type="caution">
    <text evidence="2">The sequence shown here is derived from an EMBL/GenBank/DDBJ whole genome shotgun (WGS) entry which is preliminary data.</text>
</comment>
<dbReference type="Proteomes" id="UP001328107">
    <property type="component" value="Unassembled WGS sequence"/>
</dbReference>
<feature type="coiled-coil region" evidence="1">
    <location>
        <begin position="46"/>
        <end position="116"/>
    </location>
</feature>
<proteinExistence type="predicted"/>
<keyword evidence="1" id="KW-0175">Coiled coil</keyword>
<protein>
    <submittedName>
        <fullName evidence="2">Uncharacterized protein</fullName>
    </submittedName>
</protein>
<organism evidence="2 3">
    <name type="scientific">Pristionchus mayeri</name>
    <dbReference type="NCBI Taxonomy" id="1317129"/>
    <lineage>
        <taxon>Eukaryota</taxon>
        <taxon>Metazoa</taxon>
        <taxon>Ecdysozoa</taxon>
        <taxon>Nematoda</taxon>
        <taxon>Chromadorea</taxon>
        <taxon>Rhabditida</taxon>
        <taxon>Rhabditina</taxon>
        <taxon>Diplogasteromorpha</taxon>
        <taxon>Diplogasteroidea</taxon>
        <taxon>Neodiplogasteridae</taxon>
        <taxon>Pristionchus</taxon>
    </lineage>
</organism>
<evidence type="ECO:0000313" key="2">
    <source>
        <dbReference type="EMBL" id="GMR56712.1"/>
    </source>
</evidence>
<evidence type="ECO:0000313" key="3">
    <source>
        <dbReference type="Proteomes" id="UP001328107"/>
    </source>
</evidence>
<accession>A0AAN5I8P1</accession>